<evidence type="ECO:0000313" key="2">
    <source>
        <dbReference type="Proteomes" id="UP001054945"/>
    </source>
</evidence>
<gene>
    <name evidence="1" type="ORF">CEXT_308981</name>
</gene>
<organism evidence="1 2">
    <name type="scientific">Caerostris extrusa</name>
    <name type="common">Bark spider</name>
    <name type="synonym">Caerostris bankana</name>
    <dbReference type="NCBI Taxonomy" id="172846"/>
    <lineage>
        <taxon>Eukaryota</taxon>
        <taxon>Metazoa</taxon>
        <taxon>Ecdysozoa</taxon>
        <taxon>Arthropoda</taxon>
        <taxon>Chelicerata</taxon>
        <taxon>Arachnida</taxon>
        <taxon>Araneae</taxon>
        <taxon>Araneomorphae</taxon>
        <taxon>Entelegynae</taxon>
        <taxon>Araneoidea</taxon>
        <taxon>Araneidae</taxon>
        <taxon>Caerostris</taxon>
    </lineage>
</organism>
<name>A0AAV4P458_CAEEX</name>
<keyword evidence="2" id="KW-1185">Reference proteome</keyword>
<reference evidence="1 2" key="1">
    <citation type="submission" date="2021-06" db="EMBL/GenBank/DDBJ databases">
        <title>Caerostris extrusa draft genome.</title>
        <authorList>
            <person name="Kono N."/>
            <person name="Arakawa K."/>
        </authorList>
    </citation>
    <scope>NUCLEOTIDE SEQUENCE [LARGE SCALE GENOMIC DNA]</scope>
</reference>
<dbReference type="EMBL" id="BPLR01004082">
    <property type="protein sequence ID" value="GIX91975.1"/>
    <property type="molecule type" value="Genomic_DNA"/>
</dbReference>
<sequence length="74" mass="8109">MRGNGSSIPSRSRDIVSESGKVPLMQFHTRHVGDEFRIILDAHTPAVDVCLVLGVLFITSLTLEVLESFLIGTE</sequence>
<proteinExistence type="predicted"/>
<protein>
    <submittedName>
        <fullName evidence="1">Uncharacterized protein</fullName>
    </submittedName>
</protein>
<evidence type="ECO:0000313" key="1">
    <source>
        <dbReference type="EMBL" id="GIX91975.1"/>
    </source>
</evidence>
<comment type="caution">
    <text evidence="1">The sequence shown here is derived from an EMBL/GenBank/DDBJ whole genome shotgun (WGS) entry which is preliminary data.</text>
</comment>
<dbReference type="AlphaFoldDB" id="A0AAV4P458"/>
<accession>A0AAV4P458</accession>
<dbReference type="Proteomes" id="UP001054945">
    <property type="component" value="Unassembled WGS sequence"/>
</dbReference>